<dbReference type="OrthoDB" id="950503at2"/>
<reference evidence="1 2" key="1">
    <citation type="submission" date="2019-07" db="EMBL/GenBank/DDBJ databases">
        <title>Genomic Encyclopedia of Archaeal and Bacterial Type Strains, Phase II (KMG-II): from individual species to whole genera.</title>
        <authorList>
            <person name="Goeker M."/>
        </authorList>
    </citation>
    <scope>NUCLEOTIDE SEQUENCE [LARGE SCALE GENOMIC DNA]</scope>
    <source>
        <strain evidence="1 2">ATCC BAA-1854</strain>
    </source>
</reference>
<dbReference type="EMBL" id="VLLI01000018">
    <property type="protein sequence ID" value="TWI94828.1"/>
    <property type="molecule type" value="Genomic_DNA"/>
</dbReference>
<dbReference type="AlphaFoldDB" id="A0A562TNJ1"/>
<comment type="caution">
    <text evidence="1">The sequence shown here is derived from an EMBL/GenBank/DDBJ whole genome shotgun (WGS) entry which is preliminary data.</text>
</comment>
<dbReference type="RefSeq" id="WP_144916392.1">
    <property type="nucleotide sequence ID" value="NZ_VLLI01000018.1"/>
</dbReference>
<gene>
    <name evidence="1" type="ORF">JN11_04610</name>
</gene>
<name>A0A562TNJ1_9SPHI</name>
<keyword evidence="2" id="KW-1185">Reference proteome</keyword>
<evidence type="ECO:0000313" key="2">
    <source>
        <dbReference type="Proteomes" id="UP000317010"/>
    </source>
</evidence>
<accession>A0A562TNJ1</accession>
<proteinExistence type="predicted"/>
<dbReference type="Proteomes" id="UP000317010">
    <property type="component" value="Unassembled WGS sequence"/>
</dbReference>
<organism evidence="1 2">
    <name type="scientific">Mucilaginibacter frigoritolerans</name>
    <dbReference type="NCBI Taxonomy" id="652788"/>
    <lineage>
        <taxon>Bacteria</taxon>
        <taxon>Pseudomonadati</taxon>
        <taxon>Bacteroidota</taxon>
        <taxon>Sphingobacteriia</taxon>
        <taxon>Sphingobacteriales</taxon>
        <taxon>Sphingobacteriaceae</taxon>
        <taxon>Mucilaginibacter</taxon>
    </lineage>
</organism>
<evidence type="ECO:0000313" key="1">
    <source>
        <dbReference type="EMBL" id="TWI94828.1"/>
    </source>
</evidence>
<protein>
    <submittedName>
        <fullName evidence="1">Uncharacterized protein</fullName>
    </submittedName>
</protein>
<sequence>MKKLIAITLLFIHLYNIGGQLAFYQYLVYKSDRFFNEQINKNLYNIDDLTEVKIPMNMPNVADWKNYINLNGEVRFKNSSYNYVKIKITHDAVYLMCIPNYETTHLSGQNIINARQIKDIPVPHKEHVPFGKIILMTYNHPVIHYTFIMPLIILQKEIQTDHSVILHSFISGPGQPPDSIPSIS</sequence>